<dbReference type="STRING" id="1325564.NSJP_0173"/>
<feature type="region of interest" description="Disordered" evidence="1">
    <location>
        <begin position="507"/>
        <end position="526"/>
    </location>
</feature>
<evidence type="ECO:0000313" key="3">
    <source>
        <dbReference type="Proteomes" id="UP000192042"/>
    </source>
</evidence>
<name>A0A1W1I015_9BACT</name>
<accession>A0A1W1I015</accession>
<sequence>MTPGPSILISSHRTRARWALVLVCLWIVGLSMGCEKLASALRRTPLPDMGPRLNNSVRLTFDPALSNMKSTYKNDCGNLREVYIGTELESVMIDAAAQNFRAVSVAGGITSPTPPDTEILVTVERSSFRLIQDHLYDRVPADLKIDALVTFKDMSGRELGQQPISIDRNQRLILEPTQKRCDYGNIDEFLYESGVALSTEFIRVSRHQLTAAGAVPAAAVASAAKAPEPAPKAGRSPLSFKATVLDENGNLILEGGERVRVRVDLVNGGDQELQQVTATISGTSAIVAQFPATTLSAGRLQPGQSRSLEFAATLPQSVQSQKAEIHVTVSDPSVAAAPEQVLSVAMQPTAANADDVDQVPATAAGFKRPNTFLLSIGIGSYRDTQLPVRKYGASDAEMVATYLQSVGGIPASNVRLLQDWKALRPDIDEALLDWLPAHAGKDAIVIVYFAGVATVSQTGEVYLLPYDGSLSSASRSYPLKDLEAALARVKAKQAIVLFDGTVSRLGSGTDGRGKSSPPQWGAAGGSSIRLVSTGSLGKSIEDEKHRHGLFTYYFLRALRGDADTNRDGEVTLGETASYLSQKVSWASKAQYGQEQRPLVLPPLKPTDPSGTLVLAKPAAITAVEAP</sequence>
<organism evidence="2 3">
    <name type="scientific">Nitrospira japonica</name>
    <dbReference type="NCBI Taxonomy" id="1325564"/>
    <lineage>
        <taxon>Bacteria</taxon>
        <taxon>Pseudomonadati</taxon>
        <taxon>Nitrospirota</taxon>
        <taxon>Nitrospiria</taxon>
        <taxon>Nitrospirales</taxon>
        <taxon>Nitrospiraceae</taxon>
        <taxon>Nitrospira</taxon>
    </lineage>
</organism>
<dbReference type="Proteomes" id="UP000192042">
    <property type="component" value="Chromosome I"/>
</dbReference>
<dbReference type="Gene3D" id="3.40.50.1460">
    <property type="match status" value="1"/>
</dbReference>
<evidence type="ECO:0008006" key="4">
    <source>
        <dbReference type="Google" id="ProtNLM"/>
    </source>
</evidence>
<dbReference type="KEGG" id="nja:NSJP_0173"/>
<proteinExistence type="predicted"/>
<gene>
    <name evidence="2" type="ORF">NSJP_0173</name>
</gene>
<evidence type="ECO:0000313" key="2">
    <source>
        <dbReference type="EMBL" id="SLM46345.1"/>
    </source>
</evidence>
<reference evidence="2 3" key="1">
    <citation type="submission" date="2017-03" db="EMBL/GenBank/DDBJ databases">
        <authorList>
            <person name="Afonso C.L."/>
            <person name="Miller P.J."/>
            <person name="Scott M.A."/>
            <person name="Spackman E."/>
            <person name="Goraichik I."/>
            <person name="Dimitrov K.M."/>
            <person name="Suarez D.L."/>
            <person name="Swayne D.E."/>
        </authorList>
    </citation>
    <scope>NUCLEOTIDE SEQUENCE [LARGE SCALE GENOMIC DNA]</scope>
    <source>
        <strain evidence="2">Genome sequencing of Nitrospira japonica strain NJ11</strain>
    </source>
</reference>
<keyword evidence="3" id="KW-1185">Reference proteome</keyword>
<protein>
    <recommendedName>
        <fullName evidence="4">Caspase family p20 domain-containing protein</fullName>
    </recommendedName>
</protein>
<dbReference type="EMBL" id="LT828648">
    <property type="protein sequence ID" value="SLM46345.1"/>
    <property type="molecule type" value="Genomic_DNA"/>
</dbReference>
<dbReference type="AlphaFoldDB" id="A0A1W1I015"/>
<evidence type="ECO:0000256" key="1">
    <source>
        <dbReference type="SAM" id="MobiDB-lite"/>
    </source>
</evidence>